<organism evidence="2 3">
    <name type="scientific">Steinernema carpocapsae</name>
    <name type="common">Entomopathogenic nematode</name>
    <dbReference type="NCBI Taxonomy" id="34508"/>
    <lineage>
        <taxon>Eukaryota</taxon>
        <taxon>Metazoa</taxon>
        <taxon>Ecdysozoa</taxon>
        <taxon>Nematoda</taxon>
        <taxon>Chromadorea</taxon>
        <taxon>Rhabditida</taxon>
        <taxon>Tylenchina</taxon>
        <taxon>Panagrolaimomorpha</taxon>
        <taxon>Strongyloidoidea</taxon>
        <taxon>Steinernematidae</taxon>
        <taxon>Steinernema</taxon>
    </lineage>
</organism>
<dbReference type="Proteomes" id="UP000298663">
    <property type="component" value="Unassembled WGS sequence"/>
</dbReference>
<evidence type="ECO:0000313" key="2">
    <source>
        <dbReference type="EMBL" id="TKR94826.1"/>
    </source>
</evidence>
<proteinExistence type="predicted"/>
<keyword evidence="3" id="KW-1185">Reference proteome</keyword>
<reference evidence="2 3" key="1">
    <citation type="journal article" date="2015" name="Genome Biol.">
        <title>Comparative genomics of Steinernema reveals deeply conserved gene regulatory networks.</title>
        <authorList>
            <person name="Dillman A.R."/>
            <person name="Macchietto M."/>
            <person name="Porter C.F."/>
            <person name="Rogers A."/>
            <person name="Williams B."/>
            <person name="Antoshechkin I."/>
            <person name="Lee M.M."/>
            <person name="Goodwin Z."/>
            <person name="Lu X."/>
            <person name="Lewis E.E."/>
            <person name="Goodrich-Blair H."/>
            <person name="Stock S.P."/>
            <person name="Adams B.J."/>
            <person name="Sternberg P.W."/>
            <person name="Mortazavi A."/>
        </authorList>
    </citation>
    <scope>NUCLEOTIDE SEQUENCE [LARGE SCALE GENOMIC DNA]</scope>
    <source>
        <strain evidence="2 3">ALL</strain>
    </source>
</reference>
<protein>
    <submittedName>
        <fullName evidence="2">Uncharacterized protein</fullName>
    </submittedName>
</protein>
<evidence type="ECO:0000313" key="3">
    <source>
        <dbReference type="Proteomes" id="UP000298663"/>
    </source>
</evidence>
<accession>A0A4U5PEN4</accession>
<feature type="compositionally biased region" description="Basic and acidic residues" evidence="1">
    <location>
        <begin position="104"/>
        <end position="115"/>
    </location>
</feature>
<evidence type="ECO:0000256" key="1">
    <source>
        <dbReference type="SAM" id="MobiDB-lite"/>
    </source>
</evidence>
<name>A0A4U5PEN4_STECR</name>
<reference evidence="2 3" key="2">
    <citation type="journal article" date="2019" name="G3 (Bethesda)">
        <title>Hybrid Assembly of the Genome of the Entomopathogenic Nematode Steinernema carpocapsae Identifies the X-Chromosome.</title>
        <authorList>
            <person name="Serra L."/>
            <person name="Macchietto M."/>
            <person name="Macias-Munoz A."/>
            <person name="McGill C.J."/>
            <person name="Rodriguez I.M."/>
            <person name="Rodriguez B."/>
            <person name="Murad R."/>
            <person name="Mortazavi A."/>
        </authorList>
    </citation>
    <scope>NUCLEOTIDE SEQUENCE [LARGE SCALE GENOMIC DNA]</scope>
    <source>
        <strain evidence="2 3">ALL</strain>
    </source>
</reference>
<feature type="region of interest" description="Disordered" evidence="1">
    <location>
        <begin position="94"/>
        <end position="129"/>
    </location>
</feature>
<dbReference type="AlphaFoldDB" id="A0A4U5PEN4"/>
<feature type="compositionally biased region" description="Polar residues" evidence="1">
    <location>
        <begin position="116"/>
        <end position="129"/>
    </location>
</feature>
<comment type="caution">
    <text evidence="2">The sequence shown here is derived from an EMBL/GenBank/DDBJ whole genome shotgun (WGS) entry which is preliminary data.</text>
</comment>
<gene>
    <name evidence="2" type="ORF">L596_009061</name>
</gene>
<sequence>MGRFLRRTILGAKCRSRLKFERSLRDKLGNVVLRRRRSSLQAGAIASARFSRRFRRSRATNLSKTSRAKSAIRSIGLHWKARLTEWIEGRSRRFDAQQSGQLKQNEEGIEARKNNQQEAKFNPTTESEA</sequence>
<dbReference type="EMBL" id="AZBU02000002">
    <property type="protein sequence ID" value="TKR94826.1"/>
    <property type="molecule type" value="Genomic_DNA"/>
</dbReference>